<accession>A0A1M5E4Z6</accession>
<reference evidence="3" key="1">
    <citation type="submission" date="2016-11" db="EMBL/GenBank/DDBJ databases">
        <authorList>
            <person name="Varghese N."/>
            <person name="Submissions S."/>
        </authorList>
    </citation>
    <scope>NUCLEOTIDE SEQUENCE [LARGE SCALE GENOMIC DNA]</scope>
    <source>
        <strain evidence="3">DSM 11792</strain>
    </source>
</reference>
<evidence type="ECO:0000259" key="1">
    <source>
        <dbReference type="Pfam" id="PF00149"/>
    </source>
</evidence>
<dbReference type="Proteomes" id="UP000184196">
    <property type="component" value="Unassembled WGS sequence"/>
</dbReference>
<dbReference type="SUPFAM" id="SSF56300">
    <property type="entry name" value="Metallo-dependent phosphatases"/>
    <property type="match status" value="1"/>
</dbReference>
<dbReference type="InterPro" id="IPR029052">
    <property type="entry name" value="Metallo-depent_PP-like"/>
</dbReference>
<dbReference type="Pfam" id="PF00149">
    <property type="entry name" value="Metallophos"/>
    <property type="match status" value="1"/>
</dbReference>
<dbReference type="PANTHER" id="PTHR42850:SF4">
    <property type="entry name" value="ZINC-DEPENDENT ENDOPOLYPHOSPHATASE"/>
    <property type="match status" value="1"/>
</dbReference>
<proteinExistence type="predicted"/>
<dbReference type="InterPro" id="IPR004843">
    <property type="entry name" value="Calcineurin-like_PHP"/>
</dbReference>
<dbReference type="GO" id="GO:0016791">
    <property type="term" value="F:phosphatase activity"/>
    <property type="evidence" value="ECO:0007669"/>
    <property type="project" value="TreeGrafter"/>
</dbReference>
<dbReference type="GO" id="GO:0110154">
    <property type="term" value="P:RNA decapping"/>
    <property type="evidence" value="ECO:0007669"/>
    <property type="project" value="TreeGrafter"/>
</dbReference>
<sequence length="147" mass="16356">MSRILAIGDVHGCRHLLEAVLHRASYNPDRDRLILLGDYIDRGPDSKGTLELVRGLVSNGAVALRGNHEQMLLDAIRNPDPVNELGTWLDNGGRATLDNFGAYSVKSLAKWQDFLENLPLIHQEDKYIFVHAGIFPGSEIQTDIDLL</sequence>
<keyword evidence="3" id="KW-1185">Reference proteome</keyword>
<dbReference type="AlphaFoldDB" id="A0A1M5E4Z6"/>
<dbReference type="RefSeq" id="WP_073167735.1">
    <property type="nucleotide sequence ID" value="NZ_FQUW01000064.1"/>
</dbReference>
<dbReference type="Gene3D" id="3.60.21.10">
    <property type="match status" value="1"/>
</dbReference>
<organism evidence="2 3">
    <name type="scientific">Desulfofundulus australicus DSM 11792</name>
    <dbReference type="NCBI Taxonomy" id="1121425"/>
    <lineage>
        <taxon>Bacteria</taxon>
        <taxon>Bacillati</taxon>
        <taxon>Bacillota</taxon>
        <taxon>Clostridia</taxon>
        <taxon>Eubacteriales</taxon>
        <taxon>Peptococcaceae</taxon>
        <taxon>Desulfofundulus</taxon>
    </lineage>
</organism>
<name>A0A1M5E4Z6_9FIRM</name>
<protein>
    <submittedName>
        <fullName evidence="2">Calcineurin-like phosphoesterase</fullName>
    </submittedName>
</protein>
<dbReference type="OrthoDB" id="9779903at2"/>
<dbReference type="CDD" id="cd00144">
    <property type="entry name" value="MPP_PPP_family"/>
    <property type="match status" value="1"/>
</dbReference>
<dbReference type="GO" id="GO:0005737">
    <property type="term" value="C:cytoplasm"/>
    <property type="evidence" value="ECO:0007669"/>
    <property type="project" value="TreeGrafter"/>
</dbReference>
<dbReference type="EMBL" id="FQUW01000064">
    <property type="protein sequence ID" value="SHF74318.1"/>
    <property type="molecule type" value="Genomic_DNA"/>
</dbReference>
<feature type="domain" description="Calcineurin-like phosphoesterase" evidence="1">
    <location>
        <begin position="3"/>
        <end position="135"/>
    </location>
</feature>
<dbReference type="PANTHER" id="PTHR42850">
    <property type="entry name" value="METALLOPHOSPHOESTERASE"/>
    <property type="match status" value="1"/>
</dbReference>
<evidence type="ECO:0000313" key="3">
    <source>
        <dbReference type="Proteomes" id="UP000184196"/>
    </source>
</evidence>
<dbReference type="GO" id="GO:0008803">
    <property type="term" value="F:bis(5'-nucleosyl)-tetraphosphatase (symmetrical) activity"/>
    <property type="evidence" value="ECO:0007669"/>
    <property type="project" value="TreeGrafter"/>
</dbReference>
<gene>
    <name evidence="2" type="ORF">SAMN02745218_02990</name>
</gene>
<dbReference type="InterPro" id="IPR050126">
    <property type="entry name" value="Ap4A_hydrolase"/>
</dbReference>
<evidence type="ECO:0000313" key="2">
    <source>
        <dbReference type="EMBL" id="SHF74318.1"/>
    </source>
</evidence>